<evidence type="ECO:0000313" key="1">
    <source>
        <dbReference type="EMBL" id="VAX18106.1"/>
    </source>
</evidence>
<accession>A0A3B1BID4</accession>
<dbReference type="Pfam" id="PF13798">
    <property type="entry name" value="PCYCGC"/>
    <property type="match status" value="1"/>
</dbReference>
<dbReference type="EMBL" id="UOGE01000032">
    <property type="protein sequence ID" value="VAX18106.1"/>
    <property type="molecule type" value="Genomic_DNA"/>
</dbReference>
<gene>
    <name evidence="1" type="ORF">MNBD_NITROSPINAE02-449</name>
</gene>
<dbReference type="NCBIfam" id="NF041379">
    <property type="entry name" value="OS_HP4_CYCXC"/>
    <property type="match status" value="1"/>
</dbReference>
<name>A0A3B1BID4_9ZZZZ</name>
<sequence length="143" mass="16093">MNKIIVIFLVFAVSFTAGASIAQSRKLAAEMLQQSLLEAKTMQETRPTMEPGIFSRSYKAQATYQIAKEIPGVLDKIFCYCYCSINPRFKHKSLLTCYVDDHASMCGICMKETIMAKQMTDQGMTPQQIAMAIKKKYVRSAAR</sequence>
<reference evidence="1" key="1">
    <citation type="submission" date="2018-06" db="EMBL/GenBank/DDBJ databases">
        <authorList>
            <person name="Zhirakovskaya E."/>
        </authorList>
    </citation>
    <scope>NUCLEOTIDE SEQUENCE</scope>
</reference>
<dbReference type="AlphaFoldDB" id="A0A3B1BID4"/>
<organism evidence="1">
    <name type="scientific">hydrothermal vent metagenome</name>
    <dbReference type="NCBI Taxonomy" id="652676"/>
    <lineage>
        <taxon>unclassified sequences</taxon>
        <taxon>metagenomes</taxon>
        <taxon>ecological metagenomes</taxon>
    </lineage>
</organism>
<protein>
    <submittedName>
        <fullName evidence="1">Uncharacterized protein</fullName>
    </submittedName>
</protein>
<dbReference type="InterPro" id="IPR025673">
    <property type="entry name" value="PCYCGC"/>
</dbReference>
<proteinExistence type="predicted"/>